<protein>
    <submittedName>
        <fullName evidence="7">Protein SCO1/2</fullName>
    </submittedName>
</protein>
<keyword evidence="4" id="KW-1015">Disulfide bond</keyword>
<keyword evidence="5" id="KW-0472">Membrane</keyword>
<reference evidence="7 8" key="1">
    <citation type="journal article" date="2015" name="Stand. Genomic Sci.">
        <title>Genomic Encyclopedia of Bacterial and Archaeal Type Strains, Phase III: the genomes of soil and plant-associated and newly described type strains.</title>
        <authorList>
            <person name="Whitman W.B."/>
            <person name="Woyke T."/>
            <person name="Klenk H.P."/>
            <person name="Zhou Y."/>
            <person name="Lilburn T.G."/>
            <person name="Beck B.J."/>
            <person name="De Vos P."/>
            <person name="Vandamme P."/>
            <person name="Eisen J.A."/>
            <person name="Garrity G."/>
            <person name="Hugenholtz P."/>
            <person name="Kyrpides N.C."/>
        </authorList>
    </citation>
    <scope>NUCLEOTIDE SEQUENCE [LARGE SCALE GENOMIC DNA]</scope>
    <source>
        <strain evidence="7 8">CV53</strain>
    </source>
</reference>
<comment type="caution">
    <text evidence="7">The sequence shown here is derived from an EMBL/GenBank/DDBJ whole genome shotgun (WGS) entry which is preliminary data.</text>
</comment>
<name>A0A4R2BMM8_9BACI</name>
<feature type="binding site" evidence="3">
    <location>
        <position position="70"/>
    </location>
    <ligand>
        <name>Cu cation</name>
        <dbReference type="ChEBI" id="CHEBI:23378"/>
    </ligand>
</feature>
<keyword evidence="8" id="KW-1185">Reference proteome</keyword>
<evidence type="ECO:0000256" key="4">
    <source>
        <dbReference type="PIRSR" id="PIRSR603782-2"/>
    </source>
</evidence>
<dbReference type="PROSITE" id="PS51352">
    <property type="entry name" value="THIOREDOXIN_2"/>
    <property type="match status" value="1"/>
</dbReference>
<dbReference type="InterPro" id="IPR013766">
    <property type="entry name" value="Thioredoxin_domain"/>
</dbReference>
<evidence type="ECO:0000256" key="1">
    <source>
        <dbReference type="ARBA" id="ARBA00010996"/>
    </source>
</evidence>
<sequence length="201" mass="22871">MNTRLTLLKAGIFVLVILCGLIMVTLQWGKNNDLPVLDKAEPFTLQSITEDEYSSDNGKIKLMAFFYTNCPDICPLTMSDFKKLQDELKLKEVFGTKAELVAITLDPEEDDLRTISEYAQKFEADPGGWIFLRGTPEQTKEVADSYHMKFQKVSGDYIAHNTTMFLIDSKNQIRGLYDMANTKKAVEKEEIMEAIHSLINE</sequence>
<organism evidence="7 8">
    <name type="scientific">Mesobacillus foraminis</name>
    <dbReference type="NCBI Taxonomy" id="279826"/>
    <lineage>
        <taxon>Bacteria</taxon>
        <taxon>Bacillati</taxon>
        <taxon>Bacillota</taxon>
        <taxon>Bacilli</taxon>
        <taxon>Bacillales</taxon>
        <taxon>Bacillaceae</taxon>
        <taxon>Mesobacillus</taxon>
    </lineage>
</organism>
<feature type="disulfide bond" description="Redox-active" evidence="4">
    <location>
        <begin position="70"/>
        <end position="74"/>
    </location>
</feature>
<keyword evidence="3" id="KW-0479">Metal-binding</keyword>
<keyword evidence="5" id="KW-1133">Transmembrane helix</keyword>
<keyword evidence="5" id="KW-0812">Transmembrane</keyword>
<evidence type="ECO:0000259" key="6">
    <source>
        <dbReference type="PROSITE" id="PS51352"/>
    </source>
</evidence>
<dbReference type="RefSeq" id="WP_158286959.1">
    <property type="nucleotide sequence ID" value="NZ_JABUHM010000006.1"/>
</dbReference>
<dbReference type="SUPFAM" id="SSF52833">
    <property type="entry name" value="Thioredoxin-like"/>
    <property type="match status" value="1"/>
</dbReference>
<dbReference type="Proteomes" id="UP000295689">
    <property type="component" value="Unassembled WGS sequence"/>
</dbReference>
<evidence type="ECO:0000256" key="2">
    <source>
        <dbReference type="ARBA" id="ARBA00023008"/>
    </source>
</evidence>
<dbReference type="InterPro" id="IPR036249">
    <property type="entry name" value="Thioredoxin-like_sf"/>
</dbReference>
<dbReference type="Gene3D" id="3.40.30.10">
    <property type="entry name" value="Glutaredoxin"/>
    <property type="match status" value="1"/>
</dbReference>
<dbReference type="PANTHER" id="PTHR12151">
    <property type="entry name" value="ELECTRON TRANSPORT PROTIN SCO1/SENC FAMILY MEMBER"/>
    <property type="match status" value="1"/>
</dbReference>
<dbReference type="AlphaFoldDB" id="A0A4R2BMM8"/>
<dbReference type="GO" id="GO:0046872">
    <property type="term" value="F:metal ion binding"/>
    <property type="evidence" value="ECO:0007669"/>
    <property type="project" value="UniProtKB-KW"/>
</dbReference>
<dbReference type="Pfam" id="PF02630">
    <property type="entry name" value="SCO1-SenC"/>
    <property type="match status" value="1"/>
</dbReference>
<accession>A0A4R2BMM8</accession>
<dbReference type="EMBL" id="SLVV01000001">
    <property type="protein sequence ID" value="TCN27822.1"/>
    <property type="molecule type" value="Genomic_DNA"/>
</dbReference>
<evidence type="ECO:0000256" key="3">
    <source>
        <dbReference type="PIRSR" id="PIRSR603782-1"/>
    </source>
</evidence>
<dbReference type="PANTHER" id="PTHR12151:SF25">
    <property type="entry name" value="LINALOOL DEHYDRATASE_ISOMERASE DOMAIN-CONTAINING PROTEIN"/>
    <property type="match status" value="1"/>
</dbReference>
<keyword evidence="2 3" id="KW-0186">Copper</keyword>
<evidence type="ECO:0000313" key="7">
    <source>
        <dbReference type="EMBL" id="TCN27822.1"/>
    </source>
</evidence>
<feature type="binding site" evidence="3">
    <location>
        <position position="160"/>
    </location>
    <ligand>
        <name>Cu cation</name>
        <dbReference type="ChEBI" id="CHEBI:23378"/>
    </ligand>
</feature>
<gene>
    <name evidence="7" type="ORF">EV146_101150</name>
</gene>
<dbReference type="InterPro" id="IPR003782">
    <property type="entry name" value="SCO1/SenC"/>
</dbReference>
<feature type="transmembrane region" description="Helical" evidence="5">
    <location>
        <begin position="7"/>
        <end position="29"/>
    </location>
</feature>
<evidence type="ECO:0000256" key="5">
    <source>
        <dbReference type="SAM" id="Phobius"/>
    </source>
</evidence>
<feature type="domain" description="Thioredoxin" evidence="6">
    <location>
        <begin position="34"/>
        <end position="200"/>
    </location>
</feature>
<dbReference type="CDD" id="cd02968">
    <property type="entry name" value="SCO"/>
    <property type="match status" value="1"/>
</dbReference>
<evidence type="ECO:0000313" key="8">
    <source>
        <dbReference type="Proteomes" id="UP000295689"/>
    </source>
</evidence>
<comment type="similarity">
    <text evidence="1">Belongs to the SCO1/2 family.</text>
</comment>
<proteinExistence type="inferred from homology"/>
<feature type="binding site" evidence="3">
    <location>
        <position position="74"/>
    </location>
    <ligand>
        <name>Cu cation</name>
        <dbReference type="ChEBI" id="CHEBI:23378"/>
    </ligand>
</feature>